<feature type="domain" description="TonB-dependent receptor plug" evidence="16">
    <location>
        <begin position="72"/>
        <end position="180"/>
    </location>
</feature>
<reference evidence="17" key="2">
    <citation type="submission" date="2020-09" db="EMBL/GenBank/DDBJ databases">
        <authorList>
            <person name="Sun Q."/>
            <person name="Zhou Y."/>
        </authorList>
    </citation>
    <scope>NUCLEOTIDE SEQUENCE</scope>
    <source>
        <strain evidence="17">CGMCC 1.15958</strain>
    </source>
</reference>
<keyword evidence="14" id="KW-1133">Transmembrane helix</keyword>
<accession>A0A917DXZ9</accession>
<evidence type="ECO:0000256" key="1">
    <source>
        <dbReference type="ARBA" id="ARBA00004571"/>
    </source>
</evidence>
<gene>
    <name evidence="17" type="ORF">GCM10011514_47880</name>
</gene>
<name>A0A917DXZ9_9BACT</name>
<evidence type="ECO:0000259" key="15">
    <source>
        <dbReference type="Pfam" id="PF00593"/>
    </source>
</evidence>
<keyword evidence="2 12" id="KW-0813">Transport</keyword>
<dbReference type="PROSITE" id="PS52016">
    <property type="entry name" value="TONB_DEPENDENT_REC_3"/>
    <property type="match status" value="1"/>
</dbReference>
<keyword evidence="5 12" id="KW-0812">Transmembrane</keyword>
<dbReference type="Gene3D" id="2.40.170.20">
    <property type="entry name" value="TonB-dependent receptor, beta-barrel domain"/>
    <property type="match status" value="1"/>
</dbReference>
<feature type="transmembrane region" description="Helical" evidence="14">
    <location>
        <begin position="31"/>
        <end position="51"/>
    </location>
</feature>
<dbReference type="PANTHER" id="PTHR32552">
    <property type="entry name" value="FERRICHROME IRON RECEPTOR-RELATED"/>
    <property type="match status" value="1"/>
</dbReference>
<dbReference type="InterPro" id="IPR000531">
    <property type="entry name" value="Beta-barrel_TonB"/>
</dbReference>
<keyword evidence="3 12" id="KW-1134">Transmembrane beta strand</keyword>
<keyword evidence="9 13" id="KW-0798">TonB box</keyword>
<evidence type="ECO:0000256" key="10">
    <source>
        <dbReference type="ARBA" id="ARBA00023136"/>
    </source>
</evidence>
<evidence type="ECO:0000313" key="18">
    <source>
        <dbReference type="Proteomes" id="UP000609064"/>
    </source>
</evidence>
<dbReference type="Pfam" id="PF00593">
    <property type="entry name" value="TonB_dep_Rec_b-barrel"/>
    <property type="match status" value="1"/>
</dbReference>
<dbReference type="Proteomes" id="UP000609064">
    <property type="component" value="Unassembled WGS sequence"/>
</dbReference>
<evidence type="ECO:0000256" key="5">
    <source>
        <dbReference type="ARBA" id="ARBA00022692"/>
    </source>
</evidence>
<evidence type="ECO:0000256" key="14">
    <source>
        <dbReference type="SAM" id="Phobius"/>
    </source>
</evidence>
<organism evidence="17 18">
    <name type="scientific">Emticicia aquatilis</name>
    <dbReference type="NCBI Taxonomy" id="1537369"/>
    <lineage>
        <taxon>Bacteria</taxon>
        <taxon>Pseudomonadati</taxon>
        <taxon>Bacteroidota</taxon>
        <taxon>Cytophagia</taxon>
        <taxon>Cytophagales</taxon>
        <taxon>Leadbetterellaceae</taxon>
        <taxon>Emticicia</taxon>
    </lineage>
</organism>
<dbReference type="RefSeq" id="WP_188770253.1">
    <property type="nucleotide sequence ID" value="NZ_BMKK01000013.1"/>
</dbReference>
<feature type="domain" description="TonB-dependent receptor-like beta-barrel" evidence="15">
    <location>
        <begin position="272"/>
        <end position="703"/>
    </location>
</feature>
<evidence type="ECO:0000256" key="6">
    <source>
        <dbReference type="ARBA" id="ARBA00022729"/>
    </source>
</evidence>
<evidence type="ECO:0000256" key="13">
    <source>
        <dbReference type="RuleBase" id="RU003357"/>
    </source>
</evidence>
<feature type="transmembrane region" description="Helical" evidence="14">
    <location>
        <begin position="6"/>
        <end position="24"/>
    </location>
</feature>
<evidence type="ECO:0000256" key="3">
    <source>
        <dbReference type="ARBA" id="ARBA00022452"/>
    </source>
</evidence>
<proteinExistence type="inferred from homology"/>
<dbReference type="InterPro" id="IPR037066">
    <property type="entry name" value="Plug_dom_sf"/>
</dbReference>
<dbReference type="Pfam" id="PF07715">
    <property type="entry name" value="Plug"/>
    <property type="match status" value="1"/>
</dbReference>
<dbReference type="PANTHER" id="PTHR32552:SF68">
    <property type="entry name" value="FERRICHROME OUTER MEMBRANE TRANSPORTER_PHAGE RECEPTOR"/>
    <property type="match status" value="1"/>
</dbReference>
<evidence type="ECO:0000256" key="4">
    <source>
        <dbReference type="ARBA" id="ARBA00022496"/>
    </source>
</evidence>
<reference evidence="17" key="1">
    <citation type="journal article" date="2014" name="Int. J. Syst. Evol. Microbiol.">
        <title>Complete genome sequence of Corynebacterium casei LMG S-19264T (=DSM 44701T), isolated from a smear-ripened cheese.</title>
        <authorList>
            <consortium name="US DOE Joint Genome Institute (JGI-PGF)"/>
            <person name="Walter F."/>
            <person name="Albersmeier A."/>
            <person name="Kalinowski J."/>
            <person name="Ruckert C."/>
        </authorList>
    </citation>
    <scope>NUCLEOTIDE SEQUENCE</scope>
    <source>
        <strain evidence="17">CGMCC 1.15958</strain>
    </source>
</reference>
<dbReference type="AlphaFoldDB" id="A0A917DXZ9"/>
<dbReference type="InterPro" id="IPR012910">
    <property type="entry name" value="Plug_dom"/>
</dbReference>
<keyword evidence="10 12" id="KW-0472">Membrane</keyword>
<keyword evidence="6" id="KW-0732">Signal</keyword>
<keyword evidence="17" id="KW-0675">Receptor</keyword>
<comment type="subcellular location">
    <subcellularLocation>
        <location evidence="1 12">Cell outer membrane</location>
        <topology evidence="1 12">Multi-pass membrane protein</topology>
    </subcellularLocation>
</comment>
<comment type="similarity">
    <text evidence="12 13">Belongs to the TonB-dependent receptor family.</text>
</comment>
<dbReference type="EMBL" id="BMKK01000013">
    <property type="protein sequence ID" value="GGD78280.1"/>
    <property type="molecule type" value="Genomic_DNA"/>
</dbReference>
<evidence type="ECO:0000256" key="2">
    <source>
        <dbReference type="ARBA" id="ARBA00022448"/>
    </source>
</evidence>
<evidence type="ECO:0000256" key="7">
    <source>
        <dbReference type="ARBA" id="ARBA00023004"/>
    </source>
</evidence>
<dbReference type="GO" id="GO:0009279">
    <property type="term" value="C:cell outer membrane"/>
    <property type="evidence" value="ECO:0007669"/>
    <property type="project" value="UniProtKB-SubCell"/>
</dbReference>
<keyword evidence="4" id="KW-0410">Iron transport</keyword>
<dbReference type="InterPro" id="IPR036942">
    <property type="entry name" value="Beta-barrel_TonB_sf"/>
</dbReference>
<evidence type="ECO:0000256" key="12">
    <source>
        <dbReference type="PROSITE-ProRule" id="PRU01360"/>
    </source>
</evidence>
<dbReference type="GO" id="GO:0015344">
    <property type="term" value="F:siderophore uptake transmembrane transporter activity"/>
    <property type="evidence" value="ECO:0007669"/>
    <property type="project" value="TreeGrafter"/>
</dbReference>
<evidence type="ECO:0000259" key="16">
    <source>
        <dbReference type="Pfam" id="PF07715"/>
    </source>
</evidence>
<comment type="caution">
    <text evidence="17">The sequence shown here is derived from an EMBL/GenBank/DDBJ whole genome shotgun (WGS) entry which is preliminary data.</text>
</comment>
<keyword evidence="8" id="KW-0406">Ion transport</keyword>
<protein>
    <submittedName>
        <fullName evidence="17">TonB-dependent receptor</fullName>
    </submittedName>
</protein>
<dbReference type="SUPFAM" id="SSF56935">
    <property type="entry name" value="Porins"/>
    <property type="match status" value="1"/>
</dbReference>
<evidence type="ECO:0000256" key="11">
    <source>
        <dbReference type="ARBA" id="ARBA00023237"/>
    </source>
</evidence>
<evidence type="ECO:0000313" key="17">
    <source>
        <dbReference type="EMBL" id="GGD78280.1"/>
    </source>
</evidence>
<keyword evidence="11 12" id="KW-0998">Cell outer membrane</keyword>
<sequence length="745" mass="84171">MKKLTTFRLSVTGYLLLVIGYRLFSSSRKQLSFIAIFSLLTVYCSLITANAQDSTSIRQLNEVVVSATRANQKTGMAFTNVYQKDIKKVNLGQDMPFLLNQLPSVVVSSDAGAGVGYTGIRIRGTDPTRINVTLNGVPYNDSESQGTYWVNMPDFASSAQSIQVQRGVGTSTNGAGAFGASININTLGYEQDAYGETNFTVGSFNTLKTNVLASTGLLNNHFVVDARLSKLSSDGYIDRASSDLKSFYVSAGYYGKNNFIRFNAFSGKEKTYQAWEGVPESLLKTDRTFNPYTYDNQVDDYQQDHYQLISSFKLNNNWTFNPILHYTKGRGFYEQFKPEDKYSNYGLPNVVIGTTTLKKTDIIRRKWLDNDFYGATYSFDYQSNKKFSANIGGAWNKYDGDHFGEIIWAKNASTADMRYRWYESNALKTDFNIYTKGYYQVSEALNFFADLQYRTVAYDMKGTGDKRQDITQKSDYKFFNPKFGVNYQVSKTTSVYASYAVGNKEPSRQDFVDNAPKAPLAENLQDLEVGYRLAGAKLSFDANFYYMNYKNQLVLTGQVNGVGEAIRVNVPKSYRAGLELSATVKLAEKWKLAANTTFSQNKIKNFTETVVNYDGDADKINKYAKTDISFSPNLICGGQLIYTPAKNVELAWMTKYVSKQFMDNTSDDNRSLDAFFVNDIRASYSIKPKIVKELTFSLLVNNIFNHLYESNGYTYSYIYDKQVTTENFYYPQAGTNFLLAVKVRL</sequence>
<evidence type="ECO:0000256" key="9">
    <source>
        <dbReference type="ARBA" id="ARBA00023077"/>
    </source>
</evidence>
<dbReference type="InterPro" id="IPR039426">
    <property type="entry name" value="TonB-dep_rcpt-like"/>
</dbReference>
<keyword evidence="18" id="KW-1185">Reference proteome</keyword>
<evidence type="ECO:0000256" key="8">
    <source>
        <dbReference type="ARBA" id="ARBA00023065"/>
    </source>
</evidence>
<dbReference type="Gene3D" id="2.170.130.10">
    <property type="entry name" value="TonB-dependent receptor, plug domain"/>
    <property type="match status" value="1"/>
</dbReference>
<keyword evidence="7" id="KW-0408">Iron</keyword>